<proteinExistence type="predicted"/>
<dbReference type="Gene3D" id="3.40.50.200">
    <property type="entry name" value="Peptidase S8/S53 domain"/>
    <property type="match status" value="1"/>
</dbReference>
<gene>
    <name evidence="1" type="ORF">X271_00142</name>
</gene>
<dbReference type="GO" id="GO:0004252">
    <property type="term" value="F:serine-type endopeptidase activity"/>
    <property type="evidence" value="ECO:0007669"/>
    <property type="project" value="InterPro"/>
</dbReference>
<dbReference type="SUPFAM" id="SSF52743">
    <property type="entry name" value="Subtilisin-like"/>
    <property type="match status" value="1"/>
</dbReference>
<dbReference type="AlphaFoldDB" id="W8GMJ5"/>
<organism evidence="1 2">
    <name type="scientific">Candidatus Hepatoplasma crinochetorum Av</name>
    <dbReference type="NCBI Taxonomy" id="1427984"/>
    <lineage>
        <taxon>Bacteria</taxon>
        <taxon>Bacillati</taxon>
        <taxon>Mycoplasmatota</taxon>
        <taxon>Mollicutes</taxon>
        <taxon>Candidatus Hepatoplasmataceae</taxon>
        <taxon>Candidatus Hepatoplasma</taxon>
    </lineage>
</organism>
<name>W8GMJ5_9MOLU</name>
<dbReference type="eggNOG" id="COG1404">
    <property type="taxonomic scope" value="Bacteria"/>
</dbReference>
<dbReference type="EMBL" id="CP006932">
    <property type="protein sequence ID" value="AHK22251.1"/>
    <property type="molecule type" value="Genomic_DNA"/>
</dbReference>
<reference evidence="1 2" key="1">
    <citation type="journal article" date="2014" name="Genome Biol. Evol.">
        <title>Phylogenomics of "Candidatus Hepatoplasma crinochetorum," a Lineage of Mollicutes Associated with Noninsect Arthropods.</title>
        <authorList>
            <person name="Leclercq S."/>
            <person name="Dittmer J."/>
            <person name="Bouchon D."/>
            <person name="Cordaux R."/>
        </authorList>
    </citation>
    <scope>NUCLEOTIDE SEQUENCE [LARGE SCALE GENOMIC DNA]</scope>
    <source>
        <strain evidence="1 2">Av</strain>
    </source>
</reference>
<dbReference type="Proteomes" id="UP000019450">
    <property type="component" value="Chromosome"/>
</dbReference>
<accession>W8GMJ5</accession>
<dbReference type="GO" id="GO:0006508">
    <property type="term" value="P:proteolysis"/>
    <property type="evidence" value="ECO:0007669"/>
    <property type="project" value="InterPro"/>
</dbReference>
<sequence length="703" mass="82982">MSNIYKIKIPIDNIEKIFGKGGSEDLNESELKKIKKILISLLEKIKLNDEYLYINFNRFPSKSLSFDKLFLEFLEFPGFAYFRKNFNLEKMLIGRRYKINLKNKNKFNSFVKKIIEGIDNYNHSFPITKIDQIKLISRELKSISILYLKNISLTVENFDKEEFNNNNFKDKFKGQTDEEGLQINDLSLEDINLPKFQNNDLKIGLFDTTISYKNKNELIKKYKNWLKIDEEYEENLKILDRDYNNISHGESMAFLLINGLNVNSWTDKSIDGIKNNFEVTLIPIISRDEKNKETLEKIKKRIEYGIKKYHNEIKVWILSINQITEINPKESLTSEFAKFLDKLQIIYDIKIIISSGNADEYVNQNKNYLLPPSDSFFSLTVNSINLDNTKTNYSKKGWKNLFGYKPDLSLFGGGDYEDQKVIVYSAGEFFKKSGTSISAVNLARNFEYILKKIWKTNFYNLNSLNKKELIKKTEILIINNSMINNNFNNKNFELYGNGIWSKANFDHINNNNKYFSIYFFEKIDSRHFKVKKIPLPNNSNNFKIYITIISNSSLNFERGLEKVESNVIGSFQYFNSSNEKLQSISSGKEIIGKIDIKNGEFMRYEKNLVNDFGKYQRINSFIIDLRKTRYNISEFIINFTRNYREHFDDSKEIEFYSYITVEDLSENLNSKEYYNKFINNKFELKLEIETKNLELNLEQELDN</sequence>
<keyword evidence="2" id="KW-1185">Reference proteome</keyword>
<dbReference type="HOGENOM" id="CLU_392176_0_0_14"/>
<evidence type="ECO:0000313" key="2">
    <source>
        <dbReference type="Proteomes" id="UP000019450"/>
    </source>
</evidence>
<dbReference type="STRING" id="1427984.X271_00142"/>
<dbReference type="KEGG" id="hcr:X271_00142"/>
<protein>
    <submittedName>
        <fullName evidence="1">Peptidases S8 Subtilisin-like protein</fullName>
    </submittedName>
</protein>
<dbReference type="InterPro" id="IPR036852">
    <property type="entry name" value="Peptidase_S8/S53_dom_sf"/>
</dbReference>
<evidence type="ECO:0000313" key="1">
    <source>
        <dbReference type="EMBL" id="AHK22251.1"/>
    </source>
</evidence>